<dbReference type="EMBL" id="CADCVT010000331">
    <property type="protein sequence ID" value="CAA9522458.1"/>
    <property type="molecule type" value="Genomic_DNA"/>
</dbReference>
<evidence type="ECO:0000256" key="1">
    <source>
        <dbReference type="SAM" id="MobiDB-lite"/>
    </source>
</evidence>
<dbReference type="AlphaFoldDB" id="A0A6J4TG61"/>
<accession>A0A6J4TG61</accession>
<protein>
    <submittedName>
        <fullName evidence="2">Uncharacterized protein</fullName>
    </submittedName>
</protein>
<name>A0A6J4TG61_9ACTN</name>
<reference evidence="2" key="1">
    <citation type="submission" date="2020-02" db="EMBL/GenBank/DDBJ databases">
        <authorList>
            <person name="Meier V. D."/>
        </authorList>
    </citation>
    <scope>NUCLEOTIDE SEQUENCE</scope>
    <source>
        <strain evidence="2">AVDCRST_MAG85</strain>
    </source>
</reference>
<evidence type="ECO:0000313" key="2">
    <source>
        <dbReference type="EMBL" id="CAA9522458.1"/>
    </source>
</evidence>
<organism evidence="2">
    <name type="scientific">uncultured Solirubrobacteraceae bacterium</name>
    <dbReference type="NCBI Taxonomy" id="1162706"/>
    <lineage>
        <taxon>Bacteria</taxon>
        <taxon>Bacillati</taxon>
        <taxon>Actinomycetota</taxon>
        <taxon>Thermoleophilia</taxon>
        <taxon>Solirubrobacterales</taxon>
        <taxon>Solirubrobacteraceae</taxon>
        <taxon>environmental samples</taxon>
    </lineage>
</organism>
<gene>
    <name evidence="2" type="ORF">AVDCRST_MAG85-2977</name>
</gene>
<proteinExistence type="predicted"/>
<feature type="region of interest" description="Disordered" evidence="1">
    <location>
        <begin position="59"/>
        <end position="81"/>
    </location>
</feature>
<sequence>MERLGQHRVGQVGAVTLLDQGPVDGVEMRERARHVDPQIGVVTRPPGVHVDDRHVLQIHGGPAGQASQRLVADDGQEPRAR</sequence>